<sequence>MTNTKPKILVFIPAYRCEAQITRVLDQFDRDTQRLFDTVMVLDNRSPDATLQVAASHGAKKFTECHFLACRNQDNYGLGGSHKVAFRYGVEHGFDYLVVLHGDDQADIRDLGIILSNGIPSDIDCLLGSRFMQGSQLKGYSKFRTFGNVVYNFLFSLVAWRGIKDLGSGLNLYKLSTFRDFYYEKFPDDLTFNYVMLLGSYHRRQNVKFFPISWREEDQRSNVKLFQQAFKVLGLLGRYFIGRGRFLTHEMRARPHATYASDAVQVNTPPQSTGS</sequence>
<evidence type="ECO:0000313" key="2">
    <source>
        <dbReference type="EMBL" id="MDR7946043.1"/>
    </source>
</evidence>
<dbReference type="InterPro" id="IPR001173">
    <property type="entry name" value="Glyco_trans_2-like"/>
</dbReference>
<keyword evidence="3" id="KW-1185">Reference proteome</keyword>
<dbReference type="PANTHER" id="PTHR10859:SF91">
    <property type="entry name" value="DOLICHYL-PHOSPHATE BETA-GLUCOSYLTRANSFERASE"/>
    <property type="match status" value="1"/>
</dbReference>
<gene>
    <name evidence="2" type="ORF">RIU57_13065</name>
</gene>
<proteinExistence type="predicted"/>
<evidence type="ECO:0000259" key="1">
    <source>
        <dbReference type="Pfam" id="PF00535"/>
    </source>
</evidence>
<dbReference type="Gene3D" id="3.90.550.10">
    <property type="entry name" value="Spore Coat Polysaccharide Biosynthesis Protein SpsA, Chain A"/>
    <property type="match status" value="1"/>
</dbReference>
<evidence type="ECO:0000313" key="3">
    <source>
        <dbReference type="Proteomes" id="UP001264156"/>
    </source>
</evidence>
<dbReference type="InterPro" id="IPR029044">
    <property type="entry name" value="Nucleotide-diphossugar_trans"/>
</dbReference>
<name>A0ABU2DDA6_ACHAE</name>
<comment type="caution">
    <text evidence="2">The sequence shown here is derived from an EMBL/GenBank/DDBJ whole genome shotgun (WGS) entry which is preliminary data.</text>
</comment>
<dbReference type="Proteomes" id="UP001264156">
    <property type="component" value="Unassembled WGS sequence"/>
</dbReference>
<dbReference type="SUPFAM" id="SSF53448">
    <property type="entry name" value="Nucleotide-diphospho-sugar transferases"/>
    <property type="match status" value="1"/>
</dbReference>
<dbReference type="EMBL" id="JAVKVN010000004">
    <property type="protein sequence ID" value="MDR7946043.1"/>
    <property type="molecule type" value="Genomic_DNA"/>
</dbReference>
<protein>
    <submittedName>
        <fullName evidence="2">Glycosyltransferase family 2 protein</fullName>
    </submittedName>
</protein>
<feature type="domain" description="Glycosyltransferase 2-like" evidence="1">
    <location>
        <begin position="10"/>
        <end position="172"/>
    </location>
</feature>
<dbReference type="RefSeq" id="WP_192330340.1">
    <property type="nucleotide sequence ID" value="NZ_JAVKVN010000004.1"/>
</dbReference>
<dbReference type="CDD" id="cd04179">
    <property type="entry name" value="DPM_DPG-synthase_like"/>
    <property type="match status" value="1"/>
</dbReference>
<dbReference type="PANTHER" id="PTHR10859">
    <property type="entry name" value="GLYCOSYL TRANSFERASE"/>
    <property type="match status" value="1"/>
</dbReference>
<dbReference type="Pfam" id="PF00535">
    <property type="entry name" value="Glycos_transf_2"/>
    <property type="match status" value="1"/>
</dbReference>
<organism evidence="2 3">
    <name type="scientific">Achromobacter aegrifaciens</name>
    <dbReference type="NCBI Taxonomy" id="1287736"/>
    <lineage>
        <taxon>Bacteria</taxon>
        <taxon>Pseudomonadati</taxon>
        <taxon>Pseudomonadota</taxon>
        <taxon>Betaproteobacteria</taxon>
        <taxon>Burkholderiales</taxon>
        <taxon>Alcaligenaceae</taxon>
        <taxon>Achromobacter</taxon>
    </lineage>
</organism>
<accession>A0ABU2DDA6</accession>
<reference evidence="3" key="1">
    <citation type="submission" date="2023-07" db="EMBL/GenBank/DDBJ databases">
        <title>Glyphosate-induced phosphonatase operons in soil bacteria of genus Achromobacter.</title>
        <authorList>
            <person name="Epiktetov D.O."/>
            <person name="Sviridov A.V."/>
            <person name="Tarlachkov S.V."/>
            <person name="Shushkova T.V."/>
            <person name="Toropygin I.Y."/>
            <person name="Leontievsky A."/>
        </authorList>
    </citation>
    <scope>NUCLEOTIDE SEQUENCE [LARGE SCALE GENOMIC DNA]</scope>
    <source>
        <strain evidence="3">Kg 16</strain>
    </source>
</reference>